<comment type="similarity">
    <text evidence="2">Belongs to the plant ACBP60 protein family.</text>
</comment>
<dbReference type="GO" id="GO:0005524">
    <property type="term" value="F:ATP binding"/>
    <property type="evidence" value="ECO:0007669"/>
    <property type="project" value="UniProtKB-KW"/>
</dbReference>
<protein>
    <submittedName>
        <fullName evidence="10">ATP-binding cassette sub-family A member 13</fullName>
    </submittedName>
</protein>
<organism evidence="10">
    <name type="scientific">Anthurium amnicola</name>
    <dbReference type="NCBI Taxonomy" id="1678845"/>
    <lineage>
        <taxon>Eukaryota</taxon>
        <taxon>Viridiplantae</taxon>
        <taxon>Streptophyta</taxon>
        <taxon>Embryophyta</taxon>
        <taxon>Tracheophyta</taxon>
        <taxon>Spermatophyta</taxon>
        <taxon>Magnoliopsida</taxon>
        <taxon>Liliopsida</taxon>
        <taxon>Araceae</taxon>
        <taxon>Pothoideae</taxon>
        <taxon>Potheae</taxon>
        <taxon>Anthurium</taxon>
    </lineage>
</organism>
<proteinExistence type="inferred from homology"/>
<keyword evidence="6" id="KW-0804">Transcription</keyword>
<evidence type="ECO:0000256" key="7">
    <source>
        <dbReference type="ARBA" id="ARBA00023242"/>
    </source>
</evidence>
<accession>A0A1D1ZJD2</accession>
<evidence type="ECO:0000259" key="8">
    <source>
        <dbReference type="Pfam" id="PF20451"/>
    </source>
</evidence>
<evidence type="ECO:0000256" key="5">
    <source>
        <dbReference type="ARBA" id="ARBA00023159"/>
    </source>
</evidence>
<dbReference type="AlphaFoldDB" id="A0A1D1ZJD2"/>
<evidence type="ECO:0000256" key="4">
    <source>
        <dbReference type="ARBA" id="ARBA00023125"/>
    </source>
</evidence>
<keyword evidence="10" id="KW-0547">Nucleotide-binding</keyword>
<keyword evidence="10" id="KW-0067">ATP-binding</keyword>
<keyword evidence="5" id="KW-0010">Activator</keyword>
<dbReference type="GO" id="GO:0043565">
    <property type="term" value="F:sequence-specific DNA binding"/>
    <property type="evidence" value="ECO:0007669"/>
    <property type="project" value="TreeGrafter"/>
</dbReference>
<dbReference type="GO" id="GO:0005516">
    <property type="term" value="F:calmodulin binding"/>
    <property type="evidence" value="ECO:0007669"/>
    <property type="project" value="InterPro"/>
</dbReference>
<dbReference type="Pfam" id="PF20451">
    <property type="entry name" value="Calmod_bind_M"/>
    <property type="match status" value="1"/>
</dbReference>
<dbReference type="GO" id="GO:0003700">
    <property type="term" value="F:DNA-binding transcription factor activity"/>
    <property type="evidence" value="ECO:0007669"/>
    <property type="project" value="TreeGrafter"/>
</dbReference>
<dbReference type="InterPro" id="IPR012416">
    <property type="entry name" value="CBP60"/>
</dbReference>
<evidence type="ECO:0000256" key="3">
    <source>
        <dbReference type="ARBA" id="ARBA00023015"/>
    </source>
</evidence>
<dbReference type="Pfam" id="PF20452">
    <property type="entry name" value="Calmod_bind_C"/>
    <property type="match status" value="1"/>
</dbReference>
<keyword evidence="7" id="KW-0539">Nucleus</keyword>
<comment type="subcellular location">
    <subcellularLocation>
        <location evidence="1">Nucleus</location>
    </subcellularLocation>
</comment>
<keyword evidence="3" id="KW-0805">Transcription regulation</keyword>
<dbReference type="EMBL" id="GDJX01000846">
    <property type="protein sequence ID" value="JAT67090.1"/>
    <property type="molecule type" value="Transcribed_RNA"/>
</dbReference>
<feature type="non-terminal residue" evidence="10">
    <location>
        <position position="1"/>
    </location>
</feature>
<reference evidence="10" key="1">
    <citation type="submission" date="2015-07" db="EMBL/GenBank/DDBJ databases">
        <title>Transcriptome Assembly of Anthurium amnicola.</title>
        <authorList>
            <person name="Suzuki J."/>
        </authorList>
    </citation>
    <scope>NUCLEOTIDE SEQUENCE</scope>
</reference>
<evidence type="ECO:0000256" key="2">
    <source>
        <dbReference type="ARBA" id="ARBA00007214"/>
    </source>
</evidence>
<dbReference type="GO" id="GO:0080142">
    <property type="term" value="P:regulation of salicylic acid biosynthetic process"/>
    <property type="evidence" value="ECO:0007669"/>
    <property type="project" value="TreeGrafter"/>
</dbReference>
<evidence type="ECO:0000256" key="6">
    <source>
        <dbReference type="ARBA" id="ARBA00023163"/>
    </source>
</evidence>
<evidence type="ECO:0000313" key="10">
    <source>
        <dbReference type="EMBL" id="JAT67090.1"/>
    </source>
</evidence>
<sequence length="304" mass="33513">NINTVKDFLTLLHLDTQRLRNILGTGMSAKMWEVTVEHARTCIVGNHMFMYYPGTQQKTGVAFNLVGEVMGVISDGQYIPVGELSDAQKADAYKLVKMAYEHWDDVTPGDTGTVTGGSSHASSVSYPAGTQALPENFYNEFSGSCRTDGLGFAHTNVSSPDMMSSILPIGGRRGLDTSVLQAIDSMESRYDPNFLNHDIYTESRDLCTFPSSLMFDGETSSQTLFGDDQLQYFDSDTPLLSNGLRADSPADLGSAVTGFLAAAAAARGRVNRWSTLISVLKWRFSIKRIVTLRRRRRLETNRYS</sequence>
<dbReference type="InterPro" id="IPR046830">
    <property type="entry name" value="Calmod_bind_M"/>
</dbReference>
<dbReference type="InterPro" id="IPR046829">
    <property type="entry name" value="Calmod_bind_C"/>
</dbReference>
<evidence type="ECO:0000259" key="9">
    <source>
        <dbReference type="Pfam" id="PF20452"/>
    </source>
</evidence>
<keyword evidence="4" id="KW-0238">DNA-binding</keyword>
<feature type="domain" description="Calmodulin binding protein central" evidence="8">
    <location>
        <begin position="1"/>
        <end position="42"/>
    </location>
</feature>
<dbReference type="PANTHER" id="PTHR31713:SF14">
    <property type="entry name" value="CALMODULIN-BINDING PROTEIN 60 A"/>
    <property type="match status" value="1"/>
</dbReference>
<evidence type="ECO:0000256" key="1">
    <source>
        <dbReference type="ARBA" id="ARBA00004123"/>
    </source>
</evidence>
<feature type="domain" description="Calmodulin binding protein C-terminal" evidence="9">
    <location>
        <begin position="48"/>
        <end position="107"/>
    </location>
</feature>
<name>A0A1D1ZJD2_9ARAE</name>
<dbReference type="GO" id="GO:0005634">
    <property type="term" value="C:nucleus"/>
    <property type="evidence" value="ECO:0007669"/>
    <property type="project" value="UniProtKB-SubCell"/>
</dbReference>
<gene>
    <name evidence="10" type="primary">ABCA13_1</name>
    <name evidence="10" type="ORF">g.32611</name>
</gene>
<dbReference type="PANTHER" id="PTHR31713">
    <property type="entry name" value="OS02G0177800 PROTEIN"/>
    <property type="match status" value="1"/>
</dbReference>